<dbReference type="InterPro" id="IPR025745">
    <property type="entry name" value="Mrr-like_N_dom"/>
</dbReference>
<feature type="domain" description="Restriction system protein Mrr-like N-terminal" evidence="2">
    <location>
        <begin position="13"/>
        <end position="95"/>
    </location>
</feature>
<dbReference type="InterPro" id="IPR011856">
    <property type="entry name" value="tRNA_endonuc-like_dom_sf"/>
</dbReference>
<comment type="caution">
    <text evidence="3">The sequence shown here is derived from an EMBL/GenBank/DDBJ whole genome shotgun (WGS) entry which is preliminary data.</text>
</comment>
<dbReference type="Gene3D" id="3.40.1350.10">
    <property type="match status" value="1"/>
</dbReference>
<dbReference type="Pfam" id="PF14338">
    <property type="entry name" value="Mrr_N"/>
    <property type="match status" value="1"/>
</dbReference>
<evidence type="ECO:0000259" key="2">
    <source>
        <dbReference type="Pfam" id="PF14338"/>
    </source>
</evidence>
<dbReference type="InterPro" id="IPR052906">
    <property type="entry name" value="Type_IV_Methyl-Rstrct_Enzyme"/>
</dbReference>
<evidence type="ECO:0000313" key="4">
    <source>
        <dbReference type="Proteomes" id="UP001500573"/>
    </source>
</evidence>
<feature type="domain" description="Restriction endonuclease type IV Mrr" evidence="1">
    <location>
        <begin position="150"/>
        <end position="267"/>
    </location>
</feature>
<organism evidence="3 4">
    <name type="scientific">Castellaniella ginsengisoli</name>
    <dbReference type="NCBI Taxonomy" id="546114"/>
    <lineage>
        <taxon>Bacteria</taxon>
        <taxon>Pseudomonadati</taxon>
        <taxon>Pseudomonadota</taxon>
        <taxon>Betaproteobacteria</taxon>
        <taxon>Burkholderiales</taxon>
        <taxon>Alcaligenaceae</taxon>
        <taxon>Castellaniella</taxon>
    </lineage>
</organism>
<keyword evidence="3" id="KW-0255">Endonuclease</keyword>
<dbReference type="Proteomes" id="UP001500573">
    <property type="component" value="Unassembled WGS sequence"/>
</dbReference>
<dbReference type="InterPro" id="IPR011335">
    <property type="entry name" value="Restrct_endonuc-II-like"/>
</dbReference>
<gene>
    <name evidence="3" type="ORF">GCM10009108_18950</name>
</gene>
<dbReference type="PANTHER" id="PTHR30015:SF7">
    <property type="entry name" value="TYPE IV METHYL-DIRECTED RESTRICTION ENZYME ECOKMRR"/>
    <property type="match status" value="1"/>
</dbReference>
<accession>A0ABP3WC45</accession>
<dbReference type="PANTHER" id="PTHR30015">
    <property type="entry name" value="MRR RESTRICTION SYSTEM PROTEIN"/>
    <property type="match status" value="1"/>
</dbReference>
<dbReference type="RefSeq" id="WP_343837940.1">
    <property type="nucleotide sequence ID" value="NZ_BAAAEX010000010.1"/>
</dbReference>
<evidence type="ECO:0000259" key="1">
    <source>
        <dbReference type="Pfam" id="PF04471"/>
    </source>
</evidence>
<reference evidence="4" key="1">
    <citation type="journal article" date="2019" name="Int. J. Syst. Evol. Microbiol.">
        <title>The Global Catalogue of Microorganisms (GCM) 10K type strain sequencing project: providing services to taxonomists for standard genome sequencing and annotation.</title>
        <authorList>
            <consortium name="The Broad Institute Genomics Platform"/>
            <consortium name="The Broad Institute Genome Sequencing Center for Infectious Disease"/>
            <person name="Wu L."/>
            <person name="Ma J."/>
        </authorList>
    </citation>
    <scope>NUCLEOTIDE SEQUENCE [LARGE SCALE GENOMIC DNA]</scope>
    <source>
        <strain evidence="4">JCM 15515</strain>
    </source>
</reference>
<dbReference type="InterPro" id="IPR007560">
    <property type="entry name" value="Restrct_endonuc_IV_Mrr"/>
</dbReference>
<protein>
    <submittedName>
        <fullName evidence="3">Restriction endonuclease</fullName>
    </submittedName>
</protein>
<dbReference type="GO" id="GO:0004519">
    <property type="term" value="F:endonuclease activity"/>
    <property type="evidence" value="ECO:0007669"/>
    <property type="project" value="UniProtKB-KW"/>
</dbReference>
<dbReference type="SUPFAM" id="SSF52980">
    <property type="entry name" value="Restriction endonuclease-like"/>
    <property type="match status" value="1"/>
</dbReference>
<dbReference type="Pfam" id="PF04471">
    <property type="entry name" value="Mrr_cat"/>
    <property type="match status" value="1"/>
</dbReference>
<keyword evidence="3" id="KW-0540">Nuclease</keyword>
<keyword evidence="3" id="KW-0378">Hydrolase</keyword>
<dbReference type="EMBL" id="BAAAEX010000010">
    <property type="protein sequence ID" value="GAA0779923.1"/>
    <property type="molecule type" value="Genomic_DNA"/>
</dbReference>
<evidence type="ECO:0000313" key="3">
    <source>
        <dbReference type="EMBL" id="GAA0779923.1"/>
    </source>
</evidence>
<name>A0ABP3WC45_9BURK</name>
<proteinExistence type="predicted"/>
<keyword evidence="4" id="KW-1185">Reference proteome</keyword>
<sequence length="292" mass="32669">MAKYNKNEGAQFVNWFGPLLDALRKLGGSGSPDEVTEQIAADQQLADDILNELTSSGQPRFKNQVAWARFYLTKEGLLDSSKRGIWSLTERGRNTTLTYEQAHEIFLRWVAIFQERRKAKAAHTEPLEERLAEEGGEPANDYRSEVLEVLRALPPAGFERLAQRLLREAGFIHVEVTGKSNDGGIDGFGILVINPLVSFKVLFQCKRYANSVTPSLVRDFRGAMVGRADKGIIITTGTFTAEARREANRDGAPPIELVDSEKLIDMLASLELGLKPITTYEVEERFFDEFMG</sequence>